<feature type="compositionally biased region" description="Basic and acidic residues" evidence="1">
    <location>
        <begin position="83"/>
        <end position="105"/>
    </location>
</feature>
<evidence type="ECO:0000313" key="2">
    <source>
        <dbReference type="EMBL" id="BAM33070.1"/>
    </source>
</evidence>
<dbReference type="RefSeq" id="WP_015453774.1">
    <property type="nucleotide sequence ID" value="NC_020555.1"/>
</dbReference>
<organism evidence="2 3">
    <name type="scientific">Helicobacter cinaedi CCUG 18818 = ATCC BAA-847</name>
    <dbReference type="NCBI Taxonomy" id="537971"/>
    <lineage>
        <taxon>Bacteria</taxon>
        <taxon>Pseudomonadati</taxon>
        <taxon>Campylobacterota</taxon>
        <taxon>Epsilonproteobacteria</taxon>
        <taxon>Campylobacterales</taxon>
        <taxon>Helicobacteraceae</taxon>
        <taxon>Helicobacter</taxon>
    </lineage>
</organism>
<feature type="region of interest" description="Disordered" evidence="1">
    <location>
        <begin position="63"/>
        <end position="105"/>
    </location>
</feature>
<evidence type="ECO:0008006" key="4">
    <source>
        <dbReference type="Google" id="ProtNLM"/>
    </source>
</evidence>
<gene>
    <name evidence="2" type="ORF">HCBAA847_1850</name>
</gene>
<evidence type="ECO:0000313" key="3">
    <source>
        <dbReference type="Proteomes" id="UP000006036"/>
    </source>
</evidence>
<dbReference type="Gene3D" id="3.40.50.300">
    <property type="entry name" value="P-loop containing nucleotide triphosphate hydrolases"/>
    <property type="match status" value="1"/>
</dbReference>
<reference evidence="2 3" key="1">
    <citation type="journal article" date="2012" name="J. Bacteriol.">
        <title>Complete Genome Sequence of Helicobacter cinaedi Type Strain ATCC BAA-847.</title>
        <authorList>
            <person name="Miyoshi-Akiyama T."/>
            <person name="Takeshita N."/>
            <person name="Ohmagari N."/>
            <person name="Kirikae T."/>
        </authorList>
    </citation>
    <scope>NUCLEOTIDE SEQUENCE [LARGE SCALE GENOMIC DNA]</scope>
    <source>
        <strain evidence="2 3">ATCC BAA-847</strain>
    </source>
</reference>
<accession>A0AAI8MP27</accession>
<dbReference type="Proteomes" id="UP000006036">
    <property type="component" value="Chromosome 1"/>
</dbReference>
<dbReference type="EMBL" id="AP012492">
    <property type="protein sequence ID" value="BAM33070.1"/>
    <property type="molecule type" value="Genomic_DNA"/>
</dbReference>
<dbReference type="KEGG" id="hcb:HCBAA847_1850"/>
<dbReference type="InterPro" id="IPR027417">
    <property type="entry name" value="P-loop_NTPase"/>
</dbReference>
<dbReference type="AlphaFoldDB" id="A0AAI8MP27"/>
<sequence length="105" mass="12008">MAQNIKTLYKQGVRVFLIDSQMRLVSPNGRNMEEEESLKFSTLTRLYHSLGILVFLIVQTSKGDRDNPMGSKKGGHESSITIRIEHDKPKNESVREFSEDSRIVI</sequence>
<name>A0AAI8MP27_9HELI</name>
<proteinExistence type="predicted"/>
<evidence type="ECO:0000256" key="1">
    <source>
        <dbReference type="SAM" id="MobiDB-lite"/>
    </source>
</evidence>
<protein>
    <recommendedName>
        <fullName evidence="4">Replicative DNA helicase</fullName>
    </recommendedName>
</protein>